<evidence type="ECO:0000313" key="2">
    <source>
        <dbReference type="Proteomes" id="UP000536685"/>
    </source>
</evidence>
<keyword evidence="2" id="KW-1185">Reference proteome</keyword>
<gene>
    <name evidence="1" type="ORF">HD599_001015</name>
</gene>
<comment type="caution">
    <text evidence="1">The sequence shown here is derived from an EMBL/GenBank/DDBJ whole genome shotgun (WGS) entry which is preliminary data.</text>
</comment>
<protein>
    <submittedName>
        <fullName evidence="1">Uncharacterized protein</fullName>
    </submittedName>
</protein>
<reference evidence="1 2" key="1">
    <citation type="submission" date="2020-08" db="EMBL/GenBank/DDBJ databases">
        <title>Sequencing the genomes of 1000 actinobacteria strains.</title>
        <authorList>
            <person name="Klenk H.-P."/>
        </authorList>
    </citation>
    <scope>NUCLEOTIDE SEQUENCE [LARGE SCALE GENOMIC DNA]</scope>
    <source>
        <strain evidence="1 2">DSM 105784</strain>
    </source>
</reference>
<dbReference type="AlphaFoldDB" id="A0A841AL50"/>
<dbReference type="Proteomes" id="UP000536685">
    <property type="component" value="Unassembled WGS sequence"/>
</dbReference>
<dbReference type="RefSeq" id="WP_184234223.1">
    <property type="nucleotide sequence ID" value="NZ_JACHMJ010000001.1"/>
</dbReference>
<accession>A0A841AL50</accession>
<organism evidence="1 2">
    <name type="scientific">Conyzicola lurida</name>
    <dbReference type="NCBI Taxonomy" id="1172621"/>
    <lineage>
        <taxon>Bacteria</taxon>
        <taxon>Bacillati</taxon>
        <taxon>Actinomycetota</taxon>
        <taxon>Actinomycetes</taxon>
        <taxon>Micrococcales</taxon>
        <taxon>Microbacteriaceae</taxon>
        <taxon>Conyzicola</taxon>
    </lineage>
</organism>
<sequence length="110" mass="12030">MVTLDELYALRPEGIDFSAVGHTVTIMPTAKTRRLGLGVPDVKLDWQVLSDGNTVGYLEAGQDVILAWKPTQLDDGLPAETTSVDEAIAFLAGDPPKPQHHHNKHPHTKR</sequence>
<evidence type="ECO:0000313" key="1">
    <source>
        <dbReference type="EMBL" id="MBB5842692.1"/>
    </source>
</evidence>
<name>A0A841AL50_9MICO</name>
<dbReference type="EMBL" id="JACHMJ010000001">
    <property type="protein sequence ID" value="MBB5842692.1"/>
    <property type="molecule type" value="Genomic_DNA"/>
</dbReference>
<proteinExistence type="predicted"/>